<organism evidence="2 3">
    <name type="scientific">Pristionchus entomophagus</name>
    <dbReference type="NCBI Taxonomy" id="358040"/>
    <lineage>
        <taxon>Eukaryota</taxon>
        <taxon>Metazoa</taxon>
        <taxon>Ecdysozoa</taxon>
        <taxon>Nematoda</taxon>
        <taxon>Chromadorea</taxon>
        <taxon>Rhabditida</taxon>
        <taxon>Rhabditina</taxon>
        <taxon>Diplogasteromorpha</taxon>
        <taxon>Diplogasteroidea</taxon>
        <taxon>Neodiplogasteridae</taxon>
        <taxon>Pristionchus</taxon>
    </lineage>
</organism>
<protein>
    <submittedName>
        <fullName evidence="2">Uncharacterized protein</fullName>
    </submittedName>
</protein>
<feature type="compositionally biased region" description="Basic and acidic residues" evidence="1">
    <location>
        <begin position="209"/>
        <end position="220"/>
    </location>
</feature>
<feature type="compositionally biased region" description="Polar residues" evidence="1">
    <location>
        <begin position="195"/>
        <end position="208"/>
    </location>
</feature>
<keyword evidence="3" id="KW-1185">Reference proteome</keyword>
<gene>
    <name evidence="2" type="ORF">PENTCL1PPCAC_11468</name>
</gene>
<feature type="region of interest" description="Disordered" evidence="1">
    <location>
        <begin position="455"/>
        <end position="503"/>
    </location>
</feature>
<feature type="compositionally biased region" description="Basic and acidic residues" evidence="1">
    <location>
        <begin position="594"/>
        <end position="615"/>
    </location>
</feature>
<reference evidence="2" key="1">
    <citation type="submission" date="2023-10" db="EMBL/GenBank/DDBJ databases">
        <title>Genome assembly of Pristionchus species.</title>
        <authorList>
            <person name="Yoshida K."/>
            <person name="Sommer R.J."/>
        </authorList>
    </citation>
    <scope>NUCLEOTIDE SEQUENCE</scope>
    <source>
        <strain evidence="2">RS0144</strain>
    </source>
</reference>
<feature type="region of interest" description="Disordered" evidence="1">
    <location>
        <begin position="580"/>
        <end position="615"/>
    </location>
</feature>
<evidence type="ECO:0000313" key="2">
    <source>
        <dbReference type="EMBL" id="GMS89293.1"/>
    </source>
</evidence>
<evidence type="ECO:0000256" key="1">
    <source>
        <dbReference type="SAM" id="MobiDB-lite"/>
    </source>
</evidence>
<dbReference type="AlphaFoldDB" id="A0AAV5T8Z0"/>
<feature type="compositionally biased region" description="Polar residues" evidence="1">
    <location>
        <begin position="221"/>
        <end position="233"/>
    </location>
</feature>
<feature type="region of interest" description="Disordered" evidence="1">
    <location>
        <begin position="192"/>
        <end position="233"/>
    </location>
</feature>
<dbReference type="EMBL" id="BTSX01000003">
    <property type="protein sequence ID" value="GMS89293.1"/>
    <property type="molecule type" value="Genomic_DNA"/>
</dbReference>
<evidence type="ECO:0000313" key="3">
    <source>
        <dbReference type="Proteomes" id="UP001432027"/>
    </source>
</evidence>
<proteinExistence type="predicted"/>
<name>A0AAV5T8Z0_9BILA</name>
<accession>A0AAV5T8Z0</accession>
<comment type="caution">
    <text evidence="2">The sequence shown here is derived from an EMBL/GenBank/DDBJ whole genome shotgun (WGS) entry which is preliminary data.</text>
</comment>
<dbReference type="Proteomes" id="UP001432027">
    <property type="component" value="Unassembled WGS sequence"/>
</dbReference>
<sequence length="803" mass="90717">MSCDTIKNGLVVHKTRPDKVGLIGANGGSPFLFPVPSDSPFKVGDWCEVNIATNEIRKRPEPLTEVNVDNLGLITIKSFLIRFDNVQVGTALSPHVGPVIVPTHFNFRKGYVYEANITCYVNSPEYVSLMENFKTSWKLSEHAKITQVEGITKLTNVESLALKAGWKNEIELKPKTLDKEDILRSVTTGVEMKRGNSSGVTGNNQDASQRNDKNGSKDSNIRNNNAAVPSNNGVAEPVVDKEYPYVGVVVSVETEMIVVYTREGGNVYVDKKNLTVTQRFELTSCNWVKLNVGGISERPGYRHRITNIRASNKSEMDKEWRDIEWAAVKSLAKDGNDSIKLSNATLYFAPKSKSLGSGMSVSLRRPGENVVYHPFVGEVIVEQRAHYSIREHRESFDATVELTRDSARTMWRVTQFVYDGQELTLNGYMSKIGHGKWQQVRDHNLPRLAQQKEKNLTTKNSCPAPNAAVKGSLGWHIPTLPEPGQEGEAEGGEEKRGAGDVGAENPLYEDVLAITTSLLAPKVEFARKLEAPDDDADTKKKGIMTYGFTQNTSEMDKATYSMPPAVTTMPMKIKNEMMGTEGGWNDRGWKSSHSTKDKRLIMEEEEERRQRDKKKGDEEWFVDEYDIDDKGKKRQEGWERVETIGMVVKVQKGSYIVWMKEMNRVIAVRSKDLYVTAWTHVNYLWNEERKMINLSGITCCEEDQEGIAAQYDDTTHKITVRCVVDFIKSESESYLISSVLGMVEVHEPNVHDQIWDEDLFMKRLEIDAEFRLEDGEEGLSSQWVMTELVRVIGDIEEKQKEKE</sequence>